<dbReference type="PANTHER" id="PTHR35408">
    <property type="entry name" value="CHROMOSOME 15, WHOLE GENOME SHOTGUN SEQUENCE"/>
    <property type="match status" value="1"/>
</dbReference>
<feature type="transmembrane region" description="Helical" evidence="2">
    <location>
        <begin position="887"/>
        <end position="908"/>
    </location>
</feature>
<evidence type="ECO:0000313" key="5">
    <source>
        <dbReference type="EMBL" id="KAH7031442.1"/>
    </source>
</evidence>
<dbReference type="SUPFAM" id="SSF53448">
    <property type="entry name" value="Nucleotide-diphospho-sugar transferases"/>
    <property type="match status" value="1"/>
</dbReference>
<reference evidence="5" key="1">
    <citation type="journal article" date="2021" name="Nat. Commun.">
        <title>Genetic determinants of endophytism in the Arabidopsis root mycobiome.</title>
        <authorList>
            <person name="Mesny F."/>
            <person name="Miyauchi S."/>
            <person name="Thiergart T."/>
            <person name="Pickel B."/>
            <person name="Atanasova L."/>
            <person name="Karlsson M."/>
            <person name="Huettel B."/>
            <person name="Barry K.W."/>
            <person name="Haridas S."/>
            <person name="Chen C."/>
            <person name="Bauer D."/>
            <person name="Andreopoulos W."/>
            <person name="Pangilinan J."/>
            <person name="LaButti K."/>
            <person name="Riley R."/>
            <person name="Lipzen A."/>
            <person name="Clum A."/>
            <person name="Drula E."/>
            <person name="Henrissat B."/>
            <person name="Kohler A."/>
            <person name="Grigoriev I.V."/>
            <person name="Martin F.M."/>
            <person name="Hacquard S."/>
        </authorList>
    </citation>
    <scope>NUCLEOTIDE SEQUENCE</scope>
    <source>
        <strain evidence="5">MPI-CAGE-CH-0230</strain>
    </source>
</reference>
<feature type="transmembrane region" description="Helical" evidence="2">
    <location>
        <begin position="313"/>
        <end position="341"/>
    </location>
</feature>
<dbReference type="GO" id="GO:0016740">
    <property type="term" value="F:transferase activity"/>
    <property type="evidence" value="ECO:0007669"/>
    <property type="project" value="UniProtKB-KW"/>
</dbReference>
<dbReference type="Pfam" id="PF13632">
    <property type="entry name" value="Glyco_trans_2_3"/>
    <property type="match status" value="1"/>
</dbReference>
<gene>
    <name evidence="5" type="ORF">B0I36DRAFT_409797</name>
</gene>
<feature type="transmembrane region" description="Helical" evidence="2">
    <location>
        <begin position="856"/>
        <end position="875"/>
    </location>
</feature>
<dbReference type="RefSeq" id="XP_046013122.1">
    <property type="nucleotide sequence ID" value="XM_046161900.1"/>
</dbReference>
<evidence type="ECO:0000256" key="2">
    <source>
        <dbReference type="SAM" id="Phobius"/>
    </source>
</evidence>
<dbReference type="Proteomes" id="UP000756346">
    <property type="component" value="Unassembled WGS sequence"/>
</dbReference>
<comment type="caution">
    <text evidence="5">The sequence shown here is derived from an EMBL/GenBank/DDBJ whole genome shotgun (WGS) entry which is preliminary data.</text>
</comment>
<dbReference type="Gene3D" id="3.90.550.10">
    <property type="entry name" value="Spore Coat Polysaccharide Biosynthesis Protein SpsA, Chain A"/>
    <property type="match status" value="1"/>
</dbReference>
<feature type="transmembrane region" description="Helical" evidence="2">
    <location>
        <begin position="806"/>
        <end position="828"/>
    </location>
</feature>
<dbReference type="Pfam" id="PF25550">
    <property type="entry name" value="DUF7928"/>
    <property type="match status" value="1"/>
</dbReference>
<keyword evidence="2" id="KW-1133">Transmembrane helix</keyword>
<feature type="transmembrane region" description="Helical" evidence="2">
    <location>
        <begin position="766"/>
        <end position="785"/>
    </location>
</feature>
<evidence type="ECO:0000259" key="3">
    <source>
        <dbReference type="Pfam" id="PF13632"/>
    </source>
</evidence>
<dbReference type="PANTHER" id="PTHR35408:SF2">
    <property type="entry name" value="GLYCOSYLTRANSFERASE 2-LIKE DOMAIN-CONTAINING PROTEIN"/>
    <property type="match status" value="1"/>
</dbReference>
<evidence type="ECO:0000259" key="4">
    <source>
        <dbReference type="Pfam" id="PF25550"/>
    </source>
</evidence>
<keyword evidence="5" id="KW-0808">Transferase</keyword>
<dbReference type="InterPro" id="IPR057688">
    <property type="entry name" value="DUF7928"/>
</dbReference>
<keyword evidence="2" id="KW-0472">Membrane</keyword>
<evidence type="ECO:0000313" key="6">
    <source>
        <dbReference type="Proteomes" id="UP000756346"/>
    </source>
</evidence>
<proteinExistence type="predicted"/>
<keyword evidence="2" id="KW-0812">Transmembrane</keyword>
<feature type="domain" description="DUF7928" evidence="4">
    <location>
        <begin position="76"/>
        <end position="182"/>
    </location>
</feature>
<feature type="compositionally biased region" description="Polar residues" evidence="1">
    <location>
        <begin position="1"/>
        <end position="11"/>
    </location>
</feature>
<accession>A0A9P9BR06</accession>
<protein>
    <submittedName>
        <fullName evidence="5">Glycosyl transferase family group 2-domain-containing protein</fullName>
    </submittedName>
</protein>
<evidence type="ECO:0000256" key="1">
    <source>
        <dbReference type="SAM" id="MobiDB-lite"/>
    </source>
</evidence>
<feature type="transmembrane region" description="Helical" evidence="2">
    <location>
        <begin position="732"/>
        <end position="754"/>
    </location>
</feature>
<dbReference type="GeneID" id="70191446"/>
<keyword evidence="6" id="KW-1185">Reference proteome</keyword>
<feature type="domain" description="Glycosyltransferase 2-like" evidence="3">
    <location>
        <begin position="534"/>
        <end position="748"/>
    </location>
</feature>
<dbReference type="OrthoDB" id="38531at2759"/>
<dbReference type="InterPro" id="IPR001173">
    <property type="entry name" value="Glyco_trans_2-like"/>
</dbReference>
<dbReference type="AlphaFoldDB" id="A0A9P9BR06"/>
<dbReference type="InterPro" id="IPR029044">
    <property type="entry name" value="Nucleotide-diphossugar_trans"/>
</dbReference>
<dbReference type="EMBL" id="JAGTJQ010000005">
    <property type="protein sequence ID" value="KAH7031442.1"/>
    <property type="molecule type" value="Genomic_DNA"/>
</dbReference>
<organism evidence="5 6">
    <name type="scientific">Microdochium trichocladiopsis</name>
    <dbReference type="NCBI Taxonomy" id="1682393"/>
    <lineage>
        <taxon>Eukaryota</taxon>
        <taxon>Fungi</taxon>
        <taxon>Dikarya</taxon>
        <taxon>Ascomycota</taxon>
        <taxon>Pezizomycotina</taxon>
        <taxon>Sordariomycetes</taxon>
        <taxon>Xylariomycetidae</taxon>
        <taxon>Xylariales</taxon>
        <taxon>Microdochiaceae</taxon>
        <taxon>Microdochium</taxon>
    </lineage>
</organism>
<feature type="region of interest" description="Disordered" evidence="1">
    <location>
        <begin position="1"/>
        <end position="44"/>
    </location>
</feature>
<name>A0A9P9BR06_9PEZI</name>
<sequence length="909" mass="102096">MADHGASQSPAPSRPATALVRGDTRSHRMQQSQHSNPFDDSKATTDERLGLVSWRPPAFELHATISATAVWPANTYPELAGACEKLKLTAAFTMRCEVAQHVLEKLKPGQTEMAMGGHDTILPVVESLHELATTDTSVVKRDYACLVRQEGVVLLWAQSMDGLMQHASQMEDTLMGSLWGVAMPTRRMMRGMDSMSPRRSVAPSLAPSDYAPSRDLNSFAVPTVPSTYHYTSDKAFMGTNTPQVDVKTLDTDEMSVLDAEDQEALGPIKRPFILTHSLMIGLASCLIIAAQSVEVGQILLEVHALGREGLNRLAMLATVPIFLFFGLFFFTILVVCVFQLVGPIQDIKTGKSKFYSAVKPDRKKHPNIEWPHITIQMPVYKEGLKGVIQPTVRSLLPAIAHYEQMGGSANIFVCEDGMQVVSPEIAQLRKDFYEANGIGWVARPPHNKDGFVRAGRFKKASNMNYALDFTLRLEEELTARITARRHELGWADDDFEHQLDLDEEDRLYDDAMAKILADDQGKTWAEGNVRMGDIILIVDSDTQVPVDCLHLAALEMEESPEVAIIQHASGVMQVTHSWFENAITYFTNLVYKAIAFSVGNGDMAAFVGHNAFLRWKALQSIRFKSDDGTRDLFWSESHVSEDFDVALRLQTNGFIVRLATYHNGDFKEGVSLTIFDELLRWEKYAYGCSELLFNPIHKWIYKGIFTPMVWKILTSNIKTTAKFTIFGYIGTYYAIASAFPLSLLNYFVIGWYATEVDQVYVDSWRLFPALVAMFQVISPICYAIYRHRVGDANFFRAYWEGLKWNAFFIVFFGGLSWHLSYALLAHLFSLPIEWASTAKEIEAGGFFVSIENVWKTYKWVIMFNVPLCVGMVYLGQFAPYDWTINTFVAIVPLSTQLAGHLLLPLLSIL</sequence>